<dbReference type="PANTHER" id="PTHR36030">
    <property type="entry name" value="CALMODULIN-BINDING DOMAIN-CONTAINING PROTEIN"/>
    <property type="match status" value="1"/>
</dbReference>
<dbReference type="AlphaFoldDB" id="A0A1Q3B8D8"/>
<name>A0A1Q3B8D8_CEPFO</name>
<comment type="caution">
    <text evidence="1">The sequence shown here is derived from an EMBL/GenBank/DDBJ whole genome shotgun (WGS) entry which is preliminary data.</text>
</comment>
<organism evidence="1 2">
    <name type="scientific">Cephalotus follicularis</name>
    <name type="common">Albany pitcher plant</name>
    <dbReference type="NCBI Taxonomy" id="3775"/>
    <lineage>
        <taxon>Eukaryota</taxon>
        <taxon>Viridiplantae</taxon>
        <taxon>Streptophyta</taxon>
        <taxon>Embryophyta</taxon>
        <taxon>Tracheophyta</taxon>
        <taxon>Spermatophyta</taxon>
        <taxon>Magnoliopsida</taxon>
        <taxon>eudicotyledons</taxon>
        <taxon>Gunneridae</taxon>
        <taxon>Pentapetalae</taxon>
        <taxon>rosids</taxon>
        <taxon>fabids</taxon>
        <taxon>Oxalidales</taxon>
        <taxon>Cephalotaceae</taxon>
        <taxon>Cephalotus</taxon>
    </lineage>
</organism>
<accession>A0A1Q3B8D8</accession>
<dbReference type="EMBL" id="BDDD01000339">
    <property type="protein sequence ID" value="GAV64258.1"/>
    <property type="molecule type" value="Genomic_DNA"/>
</dbReference>
<dbReference type="Proteomes" id="UP000187406">
    <property type="component" value="Unassembled WGS sequence"/>
</dbReference>
<evidence type="ECO:0000313" key="1">
    <source>
        <dbReference type="EMBL" id="GAV64258.1"/>
    </source>
</evidence>
<dbReference type="OrthoDB" id="911847at2759"/>
<protein>
    <submittedName>
        <fullName evidence="1">Uncharacterized protein</fullName>
    </submittedName>
</protein>
<dbReference type="FunCoup" id="A0A1Q3B8D8">
    <property type="interactions" value="1"/>
</dbReference>
<dbReference type="PANTHER" id="PTHR36030:SF1">
    <property type="entry name" value="CALMODULIN-BINDING DOMAIN-CONTAINING PROTEIN"/>
    <property type="match status" value="1"/>
</dbReference>
<dbReference type="InParanoid" id="A0A1Q3B8D8"/>
<proteinExistence type="predicted"/>
<keyword evidence="2" id="KW-1185">Reference proteome</keyword>
<evidence type="ECO:0000313" key="2">
    <source>
        <dbReference type="Proteomes" id="UP000187406"/>
    </source>
</evidence>
<reference evidence="2" key="1">
    <citation type="submission" date="2016-04" db="EMBL/GenBank/DDBJ databases">
        <title>Cephalotus genome sequencing.</title>
        <authorList>
            <person name="Fukushima K."/>
            <person name="Hasebe M."/>
            <person name="Fang X."/>
        </authorList>
    </citation>
    <scope>NUCLEOTIDE SEQUENCE [LARGE SCALE GENOMIC DNA]</scope>
    <source>
        <strain evidence="2">cv. St1</strain>
    </source>
</reference>
<gene>
    <name evidence="1" type="ORF">CFOL_v3_07776</name>
</gene>
<sequence length="131" mass="14936">MESNRKRRGFIKGKLMPFYRTAKPTVQFNSKVNPNQSYPSSSFGYMAPQDYVIAQPKPRVSFIVPDNNRDKLGNLDNPFGVAGDESVDLKAAIYISSVQERFKLEGNNSERLKYQDQHAVETCINIKMLNE</sequence>